<reference evidence="1 2" key="1">
    <citation type="submission" date="2017-11" db="EMBL/GenBank/DDBJ databases">
        <title>Draft Genome Sequence of Methylobacter psychrotolerans Sph1T, an Obligate Methanotroph from Low-Temperature Environments.</title>
        <authorList>
            <person name="Oshkin I.Y."/>
            <person name="Miroshnikov K."/>
            <person name="Belova S.E."/>
            <person name="Korzhenkov A."/>
            <person name="Toshchakov S.V."/>
            <person name="Dedysh S.N."/>
        </authorList>
    </citation>
    <scope>NUCLEOTIDE SEQUENCE [LARGE SCALE GENOMIC DNA]</scope>
    <source>
        <strain evidence="1 2">Sph1</strain>
    </source>
</reference>
<gene>
    <name evidence="1" type="ORF">AADEFJLK_01901</name>
</gene>
<name>A0A2S5CNM0_9GAMM</name>
<comment type="caution">
    <text evidence="1">The sequence shown here is derived from an EMBL/GenBank/DDBJ whole genome shotgun (WGS) entry which is preliminary data.</text>
</comment>
<evidence type="ECO:0000313" key="2">
    <source>
        <dbReference type="Proteomes" id="UP000237423"/>
    </source>
</evidence>
<dbReference type="Proteomes" id="UP000237423">
    <property type="component" value="Unassembled WGS sequence"/>
</dbReference>
<evidence type="ECO:0000313" key="1">
    <source>
        <dbReference type="EMBL" id="POZ52419.1"/>
    </source>
</evidence>
<accession>A0A2S5CNM0</accession>
<proteinExistence type="predicted"/>
<dbReference type="EMBL" id="PGFZ01000003">
    <property type="protein sequence ID" value="POZ52419.1"/>
    <property type="molecule type" value="Genomic_DNA"/>
</dbReference>
<sequence>MQECLNCIAEVFMAKTIAYVPDSITGASGCLDLIYSYQKKPLSIQDIINYLKENGDGGYLIKTRMLDGENDIEIKMQCDIIKDRLLF</sequence>
<organism evidence="1 2">
    <name type="scientific">Methylovulum psychrotolerans</name>
    <dbReference type="NCBI Taxonomy" id="1704499"/>
    <lineage>
        <taxon>Bacteria</taxon>
        <taxon>Pseudomonadati</taxon>
        <taxon>Pseudomonadota</taxon>
        <taxon>Gammaproteobacteria</taxon>
        <taxon>Methylococcales</taxon>
        <taxon>Methylococcaceae</taxon>
        <taxon>Methylovulum</taxon>
    </lineage>
</organism>
<protein>
    <submittedName>
        <fullName evidence="1">Uncharacterized protein</fullName>
    </submittedName>
</protein>
<dbReference type="AlphaFoldDB" id="A0A2S5CNM0"/>